<comment type="caution">
    <text evidence="1">The sequence shown here is derived from an EMBL/GenBank/DDBJ whole genome shotgun (WGS) entry which is preliminary data.</text>
</comment>
<reference evidence="1" key="1">
    <citation type="journal article" date="2012" name="PLoS ONE">
        <title>Gene sets for utilization of primary and secondary nutrition supplies in the distal gut of endangered iberian lynx.</title>
        <authorList>
            <person name="Alcaide M."/>
            <person name="Messina E."/>
            <person name="Richter M."/>
            <person name="Bargiela R."/>
            <person name="Peplies J."/>
            <person name="Huws S.A."/>
            <person name="Newbold C.J."/>
            <person name="Golyshin P.N."/>
            <person name="Simon M.A."/>
            <person name="Lopez G."/>
            <person name="Yakimov M.M."/>
            <person name="Ferrer M."/>
        </authorList>
    </citation>
    <scope>NUCLEOTIDE SEQUENCE</scope>
</reference>
<accession>J9GR41</accession>
<gene>
    <name evidence="1" type="ORF">EVA_09359</name>
</gene>
<organism evidence="1">
    <name type="scientific">gut metagenome</name>
    <dbReference type="NCBI Taxonomy" id="749906"/>
    <lineage>
        <taxon>unclassified sequences</taxon>
        <taxon>metagenomes</taxon>
        <taxon>organismal metagenomes</taxon>
    </lineage>
</organism>
<proteinExistence type="predicted"/>
<sequence length="216" mass="22586">MPLSRCLADRASSKSLASLGSIVNVVMPLKSSRPFISSADISSGIFSAAFSTDSGYLYGRSNSASMACISASFCPAVPSMSMTSPSGFLASSGHSMILTIALSPFLPPFSLSFGMNISLAKVLFSVIRNAKPFATCNLPTNVRSLLSMISTTSPSGSAPLRLANSCTFTLSPSMACPELRSAMNTGLPPSSGVNEFLPLLLRENMPTAIVPKSLRR</sequence>
<protein>
    <submittedName>
        <fullName evidence="1">Uncharacterized protein</fullName>
    </submittedName>
</protein>
<dbReference type="EMBL" id="AMCI01002508">
    <property type="protein sequence ID" value="EJX02535.1"/>
    <property type="molecule type" value="Genomic_DNA"/>
</dbReference>
<evidence type="ECO:0000313" key="1">
    <source>
        <dbReference type="EMBL" id="EJX02535.1"/>
    </source>
</evidence>
<name>J9GR41_9ZZZZ</name>
<dbReference type="AlphaFoldDB" id="J9GR41"/>